<dbReference type="AlphaFoldDB" id="A0A1M7C9Y2"/>
<dbReference type="SMART" id="SM00506">
    <property type="entry name" value="A1pp"/>
    <property type="match status" value="1"/>
</dbReference>
<feature type="domain" description="Macro" evidence="1">
    <location>
        <begin position="68"/>
        <end position="256"/>
    </location>
</feature>
<keyword evidence="3" id="KW-1185">Reference proteome</keyword>
<dbReference type="STRING" id="1123231.SAMN02745189_00724"/>
<accession>A0A1M7C9Y2</accession>
<dbReference type="PROSITE" id="PS51154">
    <property type="entry name" value="MACRO"/>
    <property type="match status" value="1"/>
</dbReference>
<dbReference type="Proteomes" id="UP000184206">
    <property type="component" value="Unassembled WGS sequence"/>
</dbReference>
<dbReference type="PANTHER" id="PTHR11106">
    <property type="entry name" value="GANGLIOSIDE INDUCED DIFFERENTIATION ASSOCIATED PROTEIN 2-RELATED"/>
    <property type="match status" value="1"/>
</dbReference>
<sequence>MMTQLQRLHFLISYMQQEMKEKGPIPEHFDERFAMFRGLANRRPARPAAGEFIDVQDAFLAEYNAAGITDSDALSPVAAQLYLWQGDITTLRAEAVVNAANPDMLGCFIPNHDCIDNIIHTKAGVELRLECAELMQRQGRKEAVGRAKITSAYNLPAEYILHTVGPYVREGRVTAMKADLLRKCYTSCLSLADENGIRNIAFCSISTGVFGFPKEAAAKIAVDTVRNYLEETGSGLEVIFNVFDEEDLKIYEAHLI</sequence>
<dbReference type="Gene3D" id="3.40.220.10">
    <property type="entry name" value="Leucine Aminopeptidase, subunit E, domain 1"/>
    <property type="match status" value="1"/>
</dbReference>
<evidence type="ECO:0000313" key="2">
    <source>
        <dbReference type="EMBL" id="SHL64000.1"/>
    </source>
</evidence>
<evidence type="ECO:0000313" key="3">
    <source>
        <dbReference type="Proteomes" id="UP000184206"/>
    </source>
</evidence>
<organism evidence="2 3">
    <name type="scientific">Lacicoccus alkaliphilus DSM 16010</name>
    <dbReference type="NCBI Taxonomy" id="1123231"/>
    <lineage>
        <taxon>Bacteria</taxon>
        <taxon>Bacillati</taxon>
        <taxon>Bacillota</taxon>
        <taxon>Bacilli</taxon>
        <taxon>Bacillales</taxon>
        <taxon>Salinicoccaceae</taxon>
        <taxon>Lacicoccus</taxon>
    </lineage>
</organism>
<dbReference type="NCBIfam" id="NF003163">
    <property type="entry name" value="PRK04143.1"/>
    <property type="match status" value="1"/>
</dbReference>
<dbReference type="PANTHER" id="PTHR11106:SF27">
    <property type="entry name" value="MACRO DOMAIN-CONTAINING PROTEIN"/>
    <property type="match status" value="1"/>
</dbReference>
<dbReference type="InterPro" id="IPR043472">
    <property type="entry name" value="Macro_dom-like"/>
</dbReference>
<name>A0A1M7C9Y2_9BACL</name>
<gene>
    <name evidence="2" type="ORF">SAMN02745189_00724</name>
</gene>
<dbReference type="EMBL" id="FRCF01000002">
    <property type="protein sequence ID" value="SHL64000.1"/>
    <property type="molecule type" value="Genomic_DNA"/>
</dbReference>
<reference evidence="2 3" key="1">
    <citation type="submission" date="2016-11" db="EMBL/GenBank/DDBJ databases">
        <authorList>
            <person name="Jaros S."/>
            <person name="Januszkiewicz K."/>
            <person name="Wedrychowicz H."/>
        </authorList>
    </citation>
    <scope>NUCLEOTIDE SEQUENCE [LARGE SCALE GENOMIC DNA]</scope>
    <source>
        <strain evidence="2 3">DSM 16010</strain>
    </source>
</reference>
<dbReference type="InterPro" id="IPR002589">
    <property type="entry name" value="Macro_dom"/>
</dbReference>
<evidence type="ECO:0000259" key="1">
    <source>
        <dbReference type="PROSITE" id="PS51154"/>
    </source>
</evidence>
<protein>
    <submittedName>
        <fullName evidence="2">O-acetyl-ADP-ribose deacetylase (Regulator of RNase III), contains Macro domain</fullName>
    </submittedName>
</protein>
<dbReference type="CDD" id="cd02908">
    <property type="entry name" value="Macro_OAADPr_deacetylase"/>
    <property type="match status" value="1"/>
</dbReference>
<proteinExistence type="predicted"/>
<dbReference type="Pfam" id="PF01661">
    <property type="entry name" value="Macro"/>
    <property type="match status" value="1"/>
</dbReference>
<dbReference type="SUPFAM" id="SSF52949">
    <property type="entry name" value="Macro domain-like"/>
    <property type="match status" value="1"/>
</dbReference>